<gene>
    <name evidence="1" type="ordered locus">ABC2832</name>
</gene>
<dbReference type="KEGG" id="bcl:ABC2832"/>
<reference evidence="1 2" key="2">
    <citation type="journal article" date="1995" name="Appl. Microbiol. Biotechnol.">
        <title>Purification and properties of an alkaline protease from alkalophilic Bacillus sp. KSM-K16.</title>
        <authorList>
            <person name="Kobayashi T."/>
            <person name="Hakamada Y."/>
            <person name="Adachi S."/>
            <person name="Hitomi J."/>
            <person name="Yoshimatsu T."/>
            <person name="Koike K."/>
            <person name="Kawai S."/>
            <person name="Ito S."/>
        </authorList>
    </citation>
    <scope>NUCLEOTIDE SEQUENCE [LARGE SCALE GENOMIC DNA]</scope>
    <source>
        <strain evidence="1 2">KSM-K16</strain>
    </source>
</reference>
<dbReference type="eggNOG" id="ENOG50305HM">
    <property type="taxonomic scope" value="Bacteria"/>
</dbReference>
<dbReference type="Proteomes" id="UP000001168">
    <property type="component" value="Chromosome"/>
</dbReference>
<evidence type="ECO:0000313" key="2">
    <source>
        <dbReference type="Proteomes" id="UP000001168"/>
    </source>
</evidence>
<dbReference type="EMBL" id="AP006627">
    <property type="protein sequence ID" value="BAD65366.1"/>
    <property type="molecule type" value="Genomic_DNA"/>
</dbReference>
<keyword evidence="2" id="KW-1185">Reference proteome</keyword>
<sequence length="113" mass="12843">MMPPMRDQVTVVTTRLDDNGNPVIDDRGRPVAPEETVTKARITYKVKVVRNRHGVEQTTNVEFDLPPEVKFDYDSTIEYTNSFGQEDKAEVVAWEESTNLSGSRVFFRTVYGG</sequence>
<reference evidence="2" key="4">
    <citation type="submission" date="2003-10" db="EMBL/GenBank/DDBJ databases">
        <title>The complete genome sequence of the alkaliphilic Bacillus clausii KSM-K16.</title>
        <authorList>
            <person name="Takaki Y."/>
            <person name="Kageyama Y."/>
            <person name="Shimamura S."/>
            <person name="Suzuki H."/>
            <person name="Nishi S."/>
            <person name="Hatada Y."/>
            <person name="Kawai S."/>
            <person name="Ito S."/>
            <person name="Horikoshi K."/>
        </authorList>
    </citation>
    <scope>NUCLEOTIDE SEQUENCE [LARGE SCALE GENOMIC DNA]</scope>
    <source>
        <strain evidence="2">KSM-K16</strain>
    </source>
</reference>
<evidence type="ECO:0000313" key="1">
    <source>
        <dbReference type="EMBL" id="BAD65366.1"/>
    </source>
</evidence>
<dbReference type="HOGENOM" id="CLU_2128498_0_0_9"/>
<reference evidence="1 2" key="5">
    <citation type="journal article" date="2007" name="Extremophiles">
        <title>Intragenomic diversity of the V1 regions of 16S rRNA genes in high-alkaline protease-producing Bacillus clausii spp.</title>
        <authorList>
            <person name="Kageyama Y."/>
            <person name="Takaki Y."/>
            <person name="Shimamura S."/>
            <person name="Nishi S."/>
            <person name="Nogi Y."/>
            <person name="Uchimura K."/>
            <person name="Kobayashi T."/>
            <person name="Hitomi J."/>
            <person name="Ozaki K."/>
            <person name="Kawai S."/>
            <person name="Ito S."/>
            <person name="Horikoshi K."/>
        </authorList>
    </citation>
    <scope>NUCLEOTIDE SEQUENCE [LARGE SCALE GENOMIC DNA]</scope>
    <source>
        <strain evidence="1 2">KSM-K16</strain>
    </source>
</reference>
<proteinExistence type="predicted"/>
<dbReference type="STRING" id="66692.ABC2832"/>
<protein>
    <submittedName>
        <fullName evidence="1">Uncharacterized protein</fullName>
    </submittedName>
</protein>
<accession>Q5WE44</accession>
<name>Q5WE44_SHOC1</name>
<dbReference type="AlphaFoldDB" id="Q5WE44"/>
<reference evidence="1 2" key="3">
    <citation type="journal article" date="1997" name="Protein Eng.">
        <title>High-resolution crystal structure of M-protease: phylogeny aided analysis of the high-alkaline adaptation mechanism.</title>
        <authorList>
            <person name="Shirai T."/>
            <person name="Suzuki A."/>
            <person name="Yamane T."/>
            <person name="Ashida T."/>
            <person name="Kobayashi T."/>
            <person name="Ito S."/>
        </authorList>
    </citation>
    <scope>NUCLEOTIDE SEQUENCE [LARGE SCALE GENOMIC DNA]</scope>
    <source>
        <strain evidence="1 2">KSM-K16</strain>
    </source>
</reference>
<organism evidence="1 2">
    <name type="scientific">Shouchella clausii (strain KSM-K16)</name>
    <name type="common">Alkalihalobacillus clausii</name>
    <dbReference type="NCBI Taxonomy" id="66692"/>
    <lineage>
        <taxon>Bacteria</taxon>
        <taxon>Bacillati</taxon>
        <taxon>Bacillota</taxon>
        <taxon>Bacilli</taxon>
        <taxon>Bacillales</taxon>
        <taxon>Bacillaceae</taxon>
        <taxon>Shouchella</taxon>
    </lineage>
</organism>
<reference evidence="1 2" key="1">
    <citation type="journal article" date="1994" name="J. Ferment. Bioeng.">
        <title>Molecular cloning and nucleotide sequence of the gene for an alkaline protease from the alkalophilic Bacillus sp. KSM-K16.</title>
        <authorList>
            <person name="Hakamada Y."/>
            <person name="Kobayashi T."/>
            <person name="Hitomi J."/>
            <person name="Kawai S."/>
            <person name="Ito S."/>
        </authorList>
    </citation>
    <scope>NUCLEOTIDE SEQUENCE [LARGE SCALE GENOMIC DNA]</scope>
    <source>
        <strain evidence="1 2">KSM-K16</strain>
    </source>
</reference>